<dbReference type="RefSeq" id="WP_005962925.1">
    <property type="nucleotide sequence ID" value="NZ_CP040505.1"/>
</dbReference>
<keyword evidence="2 4" id="KW-0378">Hydrolase</keyword>
<sequence>MRTTTYVQHSCTVHEHRLEVPLDHSKPISPTNPKIEIFAREIIRPGGEKLPHLVFLQGGPGGKGPRQGDFRDGWIGEALKEFRVVLLDQRGTGQSTRMDWQALQELPDDQARADHLMLFRQDQIIKDAEAFRAEITDGAKWTTLGQSYGGFLTLAYLSTAPEAVEASLVTGGLPGLVHVDDIYRLSYEKTAARNRFYFSRYPGDEQKIREVAAHVRDTEELLPTGERLSSERLRMIGMSLGMQSRTDMLHYLLEGPFVTLRGERRLSLEFLEGVAAEVAMNPMYGVLQEAIYACATPELAGTATAWSADRLAEEVPGFAKDADPLDASEPYYLTGEHMMRRIFDEDPALAPLAGTSDILAARTDWPAVYSPERLAANEVPIAAAVYEEDMFVPRELSLATAQAVRNTRTWITNEYQHDGLRASSGRVFAHLLELLRD</sequence>
<accession>N6XB50</accession>
<dbReference type="PRINTS" id="PR00793">
    <property type="entry name" value="PROAMNOPTASE"/>
</dbReference>
<gene>
    <name evidence="4" type="primary">pip</name>
    <name evidence="4" type="ORF">HMPREF9004_0977</name>
</gene>
<dbReference type="EC" id="3.4.11.5" evidence="4"/>
<dbReference type="InterPro" id="IPR002410">
    <property type="entry name" value="Peptidase_S33"/>
</dbReference>
<keyword evidence="4" id="KW-0031">Aminopeptidase</keyword>
<dbReference type="HOGENOM" id="CLU_024518_2_0_11"/>
<name>N6XB50_9ACTO</name>
<dbReference type="PANTHER" id="PTHR43248">
    <property type="entry name" value="2-SUCCINYL-6-HYDROXY-2,4-CYCLOHEXADIENE-1-CARBOXYLATE SYNTHASE"/>
    <property type="match status" value="1"/>
</dbReference>
<dbReference type="EMBL" id="AQHZ01000015">
    <property type="protein sequence ID" value="ENO18408.1"/>
    <property type="molecule type" value="Genomic_DNA"/>
</dbReference>
<dbReference type="InterPro" id="IPR051601">
    <property type="entry name" value="Serine_prot/Carboxylest_S33"/>
</dbReference>
<reference evidence="4 5" key="1">
    <citation type="submission" date="2013-03" db="EMBL/GenBank/DDBJ databases">
        <title>Reference genome for the Human Microbiome Project.</title>
        <authorList>
            <person name="Aqrawi P."/>
            <person name="Ayvaz T."/>
            <person name="Bess C."/>
            <person name="Blankenburg K."/>
            <person name="Coyle M."/>
            <person name="Deng J."/>
            <person name="Forbes L."/>
            <person name="Fowler G."/>
            <person name="Francisco L."/>
            <person name="Fu Q."/>
            <person name="Gibbs R."/>
            <person name="Gross S."/>
            <person name="Gubbala S."/>
            <person name="Hale W."/>
            <person name="Hemphill L."/>
            <person name="Highlander S."/>
            <person name="Hirani K."/>
            <person name="Jackson L."/>
            <person name="Jakkamsetti A."/>
            <person name="Javaid M."/>
            <person name="Jayaseelan J.C."/>
            <person name="Jiang H."/>
            <person name="Joshi V."/>
            <person name="Korchina V."/>
            <person name="Kovar C."/>
            <person name="Lara F."/>
            <person name="Lee S."/>
            <person name="Liu Y."/>
            <person name="Mata R."/>
            <person name="Mathew T."/>
            <person name="Munidasa M."/>
            <person name="Muzny D."/>
            <person name="Nazareth L."/>
            <person name="Ngo R."/>
            <person name="Nguyen L."/>
            <person name="Nguyen N."/>
            <person name="Okwuonu G."/>
            <person name="Ongeri F."/>
            <person name="Palculict T."/>
            <person name="Patil S."/>
            <person name="Petrosino J."/>
            <person name="Pham C."/>
            <person name="Pham P."/>
            <person name="Pu L.-L."/>
            <person name="Qin X."/>
            <person name="Qu J."/>
            <person name="Reid J."/>
            <person name="Ross M."/>
            <person name="Ruth R."/>
            <person name="Saada N."/>
            <person name="San Lucas F."/>
            <person name="Santibanez J."/>
            <person name="Shang Y."/>
            <person name="Simmons D."/>
            <person name="Song X.-Z."/>
            <person name="Tang L.-Y."/>
            <person name="Thornton R."/>
            <person name="Warren J."/>
            <person name="Weissenberger G."/>
            <person name="Wilczek-Boney K."/>
            <person name="Worley K."/>
            <person name="Youmans B."/>
            <person name="Zhang J."/>
            <person name="Zhang L."/>
            <person name="Zhao Z."/>
            <person name="Zhou C."/>
            <person name="Zhu D."/>
            <person name="Zhu Y."/>
        </authorList>
    </citation>
    <scope>NUCLEOTIDE SEQUENCE [LARGE SCALE GENOMIC DNA]</scope>
    <source>
        <strain evidence="4 5">F0333</strain>
    </source>
</reference>
<proteinExistence type="inferred from homology"/>
<comment type="caution">
    <text evidence="4">The sequence shown here is derived from an EMBL/GenBank/DDBJ whole genome shotgun (WGS) entry which is preliminary data.</text>
</comment>
<dbReference type="GO" id="GO:0004177">
    <property type="term" value="F:aminopeptidase activity"/>
    <property type="evidence" value="ECO:0007669"/>
    <property type="project" value="UniProtKB-KW"/>
</dbReference>
<dbReference type="PANTHER" id="PTHR43248:SF2">
    <property type="entry name" value="PROLYL AMINOPEPTIDASE"/>
    <property type="match status" value="1"/>
</dbReference>
<evidence type="ECO:0000313" key="5">
    <source>
        <dbReference type="Proteomes" id="UP000013015"/>
    </source>
</evidence>
<dbReference type="SUPFAM" id="SSF53474">
    <property type="entry name" value="alpha/beta-Hydrolases"/>
    <property type="match status" value="1"/>
</dbReference>
<dbReference type="AlphaFoldDB" id="N6XB50"/>
<dbReference type="Proteomes" id="UP000013015">
    <property type="component" value="Unassembled WGS sequence"/>
</dbReference>
<dbReference type="InterPro" id="IPR029058">
    <property type="entry name" value="AB_hydrolase_fold"/>
</dbReference>
<evidence type="ECO:0000256" key="2">
    <source>
        <dbReference type="ARBA" id="ARBA00022801"/>
    </source>
</evidence>
<evidence type="ECO:0000259" key="3">
    <source>
        <dbReference type="Pfam" id="PF00561"/>
    </source>
</evidence>
<keyword evidence="5" id="KW-1185">Reference proteome</keyword>
<keyword evidence="4" id="KW-0645">Protease</keyword>
<evidence type="ECO:0000256" key="1">
    <source>
        <dbReference type="ARBA" id="ARBA00010088"/>
    </source>
</evidence>
<dbReference type="GO" id="GO:0006508">
    <property type="term" value="P:proteolysis"/>
    <property type="evidence" value="ECO:0007669"/>
    <property type="project" value="InterPro"/>
</dbReference>
<dbReference type="Gene3D" id="3.40.50.1820">
    <property type="entry name" value="alpha/beta hydrolase"/>
    <property type="match status" value="1"/>
</dbReference>
<evidence type="ECO:0000313" key="4">
    <source>
        <dbReference type="EMBL" id="ENO18408.1"/>
    </source>
</evidence>
<dbReference type="PATRIC" id="fig|888050.3.peg.923"/>
<protein>
    <submittedName>
        <fullName evidence="4">Prolyl aminopeptidase</fullName>
        <ecNumber evidence="4">3.4.11.5</ecNumber>
    </submittedName>
</protein>
<feature type="domain" description="AB hydrolase-1" evidence="3">
    <location>
        <begin position="51"/>
        <end position="200"/>
    </location>
</feature>
<organism evidence="4 5">
    <name type="scientific">Schaalia cardiffensis F0333</name>
    <dbReference type="NCBI Taxonomy" id="888050"/>
    <lineage>
        <taxon>Bacteria</taxon>
        <taxon>Bacillati</taxon>
        <taxon>Actinomycetota</taxon>
        <taxon>Actinomycetes</taxon>
        <taxon>Actinomycetales</taxon>
        <taxon>Actinomycetaceae</taxon>
        <taxon>Schaalia</taxon>
    </lineage>
</organism>
<dbReference type="InterPro" id="IPR000073">
    <property type="entry name" value="AB_hydrolase_1"/>
</dbReference>
<comment type="similarity">
    <text evidence="1">Belongs to the peptidase S33 family.</text>
</comment>
<dbReference type="OrthoDB" id="9796770at2"/>
<dbReference type="STRING" id="888050.HMPREF9004_0977"/>
<dbReference type="Pfam" id="PF00561">
    <property type="entry name" value="Abhydrolase_1"/>
    <property type="match status" value="1"/>
</dbReference>
<dbReference type="eggNOG" id="COG1073">
    <property type="taxonomic scope" value="Bacteria"/>
</dbReference>